<feature type="binding site" evidence="20">
    <location>
        <position position="299"/>
    </location>
    <ligand>
        <name>1D-myo-inositol 1,3,4-trisphosphate</name>
        <dbReference type="ChEBI" id="CHEBI:58414"/>
    </ligand>
</feature>
<evidence type="ECO:0000256" key="8">
    <source>
        <dbReference type="ARBA" id="ARBA00022741"/>
    </source>
</evidence>
<evidence type="ECO:0000256" key="7">
    <source>
        <dbReference type="ARBA" id="ARBA00022723"/>
    </source>
</evidence>
<proteinExistence type="inferred from homology"/>
<feature type="binding site" evidence="20">
    <location>
        <position position="163"/>
    </location>
    <ligand>
        <name>1D-myo-inositol 1,3,4-trisphosphate</name>
        <dbReference type="ChEBI" id="CHEBI:58414"/>
    </ligand>
</feature>
<sequence>KMCDKHVIGYWISEKKRQKFNWNDFYNLCESEGFQLKMIDVNTDLESQGPFHVFIHKLTHNLAHAEHGDQNAKTVISKIEEYFCQHPEIIVIDPLDNIKILIDRYKYYELIKEHVQLNDVFTPKFVEITSKSTVENISLLNRANIKFPLLCKPVLAQGFSDAHKMMIIFNEQGLSDCQPPCVAQEFINHNAIVYKIYVVGEHFHVEERPSFKNFYEEDCTSLNTIFFNSMNIFKSGSESKWSILSEADIPLTVKPEHETLEKIVKNITELFGLRLFGVDVVIENHTGKYAIIDVNVFPGYVGYPNFFEQLLECIRKLLVEQTNSRQDSKSYTLKKCLSDDLDSGFESDEKRNILQRQINKYDKQQVN</sequence>
<dbReference type="InterPro" id="IPR041429">
    <property type="entry name" value="ITPK1_N"/>
</dbReference>
<dbReference type="Gene3D" id="3.30.470.20">
    <property type="entry name" value="ATP-grasp fold, B domain"/>
    <property type="match status" value="1"/>
</dbReference>
<feature type="domain" description="ATP-grasp" evidence="22">
    <location>
        <begin position="112"/>
        <end position="323"/>
    </location>
</feature>
<keyword evidence="8 20" id="KW-0547">Nucleotide-binding</keyword>
<evidence type="ECO:0000256" key="1">
    <source>
        <dbReference type="ARBA" id="ARBA00009601"/>
    </source>
</evidence>
<comment type="cofactor">
    <cofactor evidence="21">
        <name>Mg(2+)</name>
        <dbReference type="ChEBI" id="CHEBI:18420"/>
    </cofactor>
    <text evidence="21">Binds 2 magnesium ions per subunit.</text>
</comment>
<feature type="binding site" evidence="21">
    <location>
        <position position="293"/>
    </location>
    <ligand>
        <name>Mg(2+)</name>
        <dbReference type="ChEBI" id="CHEBI:18420"/>
        <label>2</label>
    </ligand>
</feature>
<evidence type="ECO:0000256" key="15">
    <source>
        <dbReference type="ARBA" id="ARBA00033624"/>
    </source>
</evidence>
<dbReference type="EC" id="2.7.1.159" evidence="3"/>
<dbReference type="Proteomes" id="UP000076502">
    <property type="component" value="Unassembled WGS sequence"/>
</dbReference>
<dbReference type="FunFam" id="3.30.1490.220:FF:000002">
    <property type="entry name" value="Inositol-tetrakisphosphate 1-kinase"/>
    <property type="match status" value="1"/>
</dbReference>
<feature type="binding site" evidence="20">
    <location>
        <position position="16"/>
    </location>
    <ligand>
        <name>1D-myo-inositol 1,3,4-trisphosphate</name>
        <dbReference type="ChEBI" id="CHEBI:58414"/>
    </ligand>
</feature>
<evidence type="ECO:0000256" key="5">
    <source>
        <dbReference type="ARBA" id="ARBA00014968"/>
    </source>
</evidence>
<dbReference type="EMBL" id="KQ434908">
    <property type="protein sequence ID" value="KZC11308.1"/>
    <property type="molecule type" value="Genomic_DNA"/>
</dbReference>
<dbReference type="Pfam" id="PF17927">
    <property type="entry name" value="Ins134_P3_kin_N"/>
    <property type="match status" value="1"/>
</dbReference>
<feature type="binding site" evidence="20">
    <location>
        <position position="210"/>
    </location>
    <ligand>
        <name>ATP</name>
        <dbReference type="ChEBI" id="CHEBI:30616"/>
    </ligand>
</feature>
<dbReference type="Gene3D" id="3.40.50.11370">
    <property type="match status" value="1"/>
</dbReference>
<dbReference type="InterPro" id="IPR040464">
    <property type="entry name" value="InsP(3)kin_ATP-grasp"/>
</dbReference>
<dbReference type="PANTHER" id="PTHR14217:SF1">
    <property type="entry name" value="INOSITOL-TETRAKISPHOSPHATE 1-KINASE"/>
    <property type="match status" value="1"/>
</dbReference>
<accession>A0A154PJ25</accession>
<evidence type="ECO:0000256" key="20">
    <source>
        <dbReference type="PIRSR" id="PIRSR038186-1"/>
    </source>
</evidence>
<keyword evidence="24" id="KW-1185">Reference proteome</keyword>
<comment type="similarity">
    <text evidence="1">Belongs to the ITPK1 family.</text>
</comment>
<protein>
    <recommendedName>
        <fullName evidence="5">Inositol-tetrakisphosphate 1-kinase</fullName>
        <ecNumber evidence="4">2.7.1.134</ecNumber>
        <ecNumber evidence="3">2.7.1.159</ecNumber>
    </recommendedName>
    <alternativeName>
        <fullName evidence="13">Inositol 1,3,4-trisphosphate 5/6-kinase</fullName>
    </alternativeName>
</protein>
<dbReference type="InterPro" id="IPR011761">
    <property type="entry name" value="ATP-grasp"/>
</dbReference>
<name>A0A154PJ25_DUFNO</name>
<dbReference type="STRING" id="178035.A0A154PJ25"/>
<evidence type="ECO:0000313" key="23">
    <source>
        <dbReference type="EMBL" id="KZC11308.1"/>
    </source>
</evidence>
<keyword evidence="7 21" id="KW-0479">Metal-binding</keyword>
<feature type="binding site" evidence="20">
    <location>
        <begin position="184"/>
        <end position="195"/>
    </location>
    <ligand>
        <name>ATP</name>
        <dbReference type="ChEBI" id="CHEBI:30616"/>
    </ligand>
</feature>
<evidence type="ECO:0000256" key="16">
    <source>
        <dbReference type="ARBA" id="ARBA00033645"/>
    </source>
</evidence>
<dbReference type="PIRSF" id="PIRSF038186">
    <property type="entry name" value="ITPK"/>
    <property type="match status" value="1"/>
</dbReference>
<keyword evidence="6" id="KW-0808">Transferase</keyword>
<evidence type="ECO:0000256" key="12">
    <source>
        <dbReference type="ARBA" id="ARBA00023235"/>
    </source>
</evidence>
<dbReference type="Gene3D" id="3.30.1490.220">
    <property type="match status" value="1"/>
</dbReference>
<feature type="binding site" evidence="21">
    <location>
        <position position="279"/>
    </location>
    <ligand>
        <name>Mg(2+)</name>
        <dbReference type="ChEBI" id="CHEBI:18420"/>
        <label>1</label>
    </ligand>
</feature>
<comment type="catalytic activity">
    <reaction evidence="19">
        <text>1D-myo-inositol 1,3,4-trisphosphate + 1D-myo-inositol 1,3,4,5,6-pentakisphosphate = 1D-myo-inositol 3,4,5,6-tetrakisphosphate + 1D-myo-inositol 1,3,4,6-tetrakisphosphate</text>
        <dbReference type="Rhea" id="RHEA:70263"/>
        <dbReference type="ChEBI" id="CHEBI:57539"/>
        <dbReference type="ChEBI" id="CHEBI:57660"/>
        <dbReference type="ChEBI" id="CHEBI:57733"/>
        <dbReference type="ChEBI" id="CHEBI:58414"/>
    </reaction>
    <physiologicalReaction direction="left-to-right" evidence="19">
        <dbReference type="Rhea" id="RHEA:70264"/>
    </physiologicalReaction>
    <physiologicalReaction direction="right-to-left" evidence="19">
        <dbReference type="Rhea" id="RHEA:70265"/>
    </physiologicalReaction>
</comment>
<comment type="subunit">
    <text evidence="2">Monomer.</text>
</comment>
<dbReference type="InterPro" id="IPR008656">
    <property type="entry name" value="Inositol_tetrakis-P_1-kinase"/>
</dbReference>
<evidence type="ECO:0000256" key="19">
    <source>
        <dbReference type="ARBA" id="ARBA00049058"/>
    </source>
</evidence>
<feature type="binding site" evidence="21">
    <location>
        <position position="293"/>
    </location>
    <ligand>
        <name>Mg(2+)</name>
        <dbReference type="ChEBI" id="CHEBI:18420"/>
        <label>1</label>
    </ligand>
</feature>
<keyword evidence="9 23" id="KW-0418">Kinase</keyword>
<dbReference type="OrthoDB" id="25308at2759"/>
<feature type="binding site" evidence="20">
    <location>
        <position position="104"/>
    </location>
    <ligand>
        <name>ATP</name>
        <dbReference type="ChEBI" id="CHEBI:30616"/>
    </ligand>
</feature>
<dbReference type="GO" id="GO:0005737">
    <property type="term" value="C:cytoplasm"/>
    <property type="evidence" value="ECO:0007669"/>
    <property type="project" value="TreeGrafter"/>
</dbReference>
<evidence type="ECO:0000256" key="11">
    <source>
        <dbReference type="ARBA" id="ARBA00022842"/>
    </source>
</evidence>
<dbReference type="FunFam" id="3.30.470.20:FF:000047">
    <property type="entry name" value="Inositol-tetrakisphosphate 1-kinase 4"/>
    <property type="match status" value="1"/>
</dbReference>
<comment type="catalytic activity">
    <reaction evidence="16">
        <text>1D-myo-inositol 3,4,5,6-tetrakisphosphate + ATP = 1D-myo-inositol 1,3,4,5,6-pentakisphosphate + ADP + H(+)</text>
        <dbReference type="Rhea" id="RHEA:12452"/>
        <dbReference type="ChEBI" id="CHEBI:15378"/>
        <dbReference type="ChEBI" id="CHEBI:30616"/>
        <dbReference type="ChEBI" id="CHEBI:57539"/>
        <dbReference type="ChEBI" id="CHEBI:57733"/>
        <dbReference type="ChEBI" id="CHEBI:456216"/>
        <dbReference type="EC" id="2.7.1.134"/>
    </reaction>
    <physiologicalReaction direction="left-to-right" evidence="16">
        <dbReference type="Rhea" id="RHEA:12453"/>
    </physiologicalReaction>
    <physiologicalReaction direction="right-to-left" evidence="16">
        <dbReference type="Rhea" id="RHEA:12454"/>
    </physiologicalReaction>
</comment>
<dbReference type="GO" id="GO:0016853">
    <property type="term" value="F:isomerase activity"/>
    <property type="evidence" value="ECO:0007669"/>
    <property type="project" value="UniProtKB-KW"/>
</dbReference>
<comment type="catalytic activity">
    <reaction evidence="18">
        <text>1D-myo-inositol 1,3,4-trisphosphate + 1D-myo-inositol 1,3,4,5,6-pentakisphosphate = 1D-myo-inositol 3,4,5,6-tetrakisphosphate + 1D-myo-inositol 1,3,4,5-tetrakisphosphate</text>
        <dbReference type="Rhea" id="RHEA:70271"/>
        <dbReference type="ChEBI" id="CHEBI:57539"/>
        <dbReference type="ChEBI" id="CHEBI:57733"/>
        <dbReference type="ChEBI" id="CHEBI:57895"/>
        <dbReference type="ChEBI" id="CHEBI:58414"/>
    </reaction>
    <physiologicalReaction direction="left-to-right" evidence="18">
        <dbReference type="Rhea" id="RHEA:70272"/>
    </physiologicalReaction>
    <physiologicalReaction direction="right-to-left" evidence="18">
        <dbReference type="Rhea" id="RHEA:70273"/>
    </physiologicalReaction>
</comment>
<dbReference type="GO" id="GO:0047325">
    <property type="term" value="F:inositol-3,4,5,6-tetrakisphosphate 1-kinase activity"/>
    <property type="evidence" value="ECO:0007669"/>
    <property type="project" value="UniProtKB-EC"/>
</dbReference>
<feature type="binding site" evidence="20">
    <location>
        <position position="57"/>
    </location>
    <ligand>
        <name>1D-myo-inositol 1,3,4,6-tetrakisphosphate</name>
        <dbReference type="ChEBI" id="CHEBI:57660"/>
    </ligand>
</feature>
<dbReference type="GO" id="GO:0052725">
    <property type="term" value="F:inositol-1,3,4-trisphosphate 6-kinase activity"/>
    <property type="evidence" value="ECO:0007669"/>
    <property type="project" value="InterPro"/>
</dbReference>
<dbReference type="AlphaFoldDB" id="A0A154PJ25"/>
<evidence type="ECO:0000256" key="3">
    <source>
        <dbReference type="ARBA" id="ARBA00012017"/>
    </source>
</evidence>
<evidence type="ECO:0000256" key="14">
    <source>
        <dbReference type="ARBA" id="ARBA00033609"/>
    </source>
</evidence>
<keyword evidence="11 21" id="KW-0460">Magnesium</keyword>
<feature type="binding site" evidence="20">
    <location>
        <position position="195"/>
    </location>
    <ligand>
        <name>1D-myo-inositol 1,3,4-trisphosphate</name>
        <dbReference type="ChEBI" id="CHEBI:58414"/>
    </ligand>
</feature>
<dbReference type="GO" id="GO:0005524">
    <property type="term" value="F:ATP binding"/>
    <property type="evidence" value="ECO:0007669"/>
    <property type="project" value="UniProtKB-UniRule"/>
</dbReference>
<dbReference type="GO" id="GO:0000287">
    <property type="term" value="F:magnesium ion binding"/>
    <property type="evidence" value="ECO:0007669"/>
    <property type="project" value="InterPro"/>
</dbReference>
<dbReference type="GO" id="GO:0052726">
    <property type="term" value="F:inositol-1,3,4-trisphosphate 5-kinase activity"/>
    <property type="evidence" value="ECO:0007669"/>
    <property type="project" value="InterPro"/>
</dbReference>
<dbReference type="PROSITE" id="PS50975">
    <property type="entry name" value="ATP_GRASP"/>
    <property type="match status" value="1"/>
</dbReference>
<reference evidence="23 24" key="1">
    <citation type="submission" date="2015-07" db="EMBL/GenBank/DDBJ databases">
        <title>The genome of Dufourea novaeangliae.</title>
        <authorList>
            <person name="Pan H."/>
            <person name="Kapheim K."/>
        </authorList>
    </citation>
    <scope>NUCLEOTIDE SEQUENCE [LARGE SCALE GENOMIC DNA]</scope>
    <source>
        <strain evidence="23">0120121106</strain>
        <tissue evidence="23">Whole body</tissue>
    </source>
</reference>
<comment type="catalytic activity">
    <reaction evidence="14">
        <text>1D-myo-inositol 1,3,4-trisphosphate + ATP = 1D-myo-inositol 1,3,4,5-tetrakisphosphate + ADP + H(+)</text>
        <dbReference type="Rhea" id="RHEA:13253"/>
        <dbReference type="ChEBI" id="CHEBI:15378"/>
        <dbReference type="ChEBI" id="CHEBI:30616"/>
        <dbReference type="ChEBI" id="CHEBI:57895"/>
        <dbReference type="ChEBI" id="CHEBI:58414"/>
        <dbReference type="ChEBI" id="CHEBI:456216"/>
        <dbReference type="EC" id="2.7.1.159"/>
    </reaction>
    <physiologicalReaction direction="left-to-right" evidence="14">
        <dbReference type="Rhea" id="RHEA:13254"/>
    </physiologicalReaction>
    <physiologicalReaction direction="right-to-left" evidence="14">
        <dbReference type="Rhea" id="RHEA:13255"/>
    </physiologicalReaction>
</comment>
<feature type="non-terminal residue" evidence="23">
    <location>
        <position position="1"/>
    </location>
</feature>
<feature type="binding site" evidence="20">
    <location>
        <position position="152"/>
    </location>
    <ligand>
        <name>ATP</name>
        <dbReference type="ChEBI" id="CHEBI:30616"/>
    </ligand>
</feature>
<evidence type="ECO:0000256" key="4">
    <source>
        <dbReference type="ARBA" id="ARBA00012072"/>
    </source>
</evidence>
<dbReference type="EC" id="2.7.1.134" evidence="4"/>
<evidence type="ECO:0000256" key="13">
    <source>
        <dbReference type="ARBA" id="ARBA00031742"/>
    </source>
</evidence>
<evidence type="ECO:0000256" key="10">
    <source>
        <dbReference type="ARBA" id="ARBA00022840"/>
    </source>
</evidence>
<evidence type="ECO:0000256" key="18">
    <source>
        <dbReference type="ARBA" id="ARBA00047728"/>
    </source>
</evidence>
<evidence type="ECO:0000256" key="21">
    <source>
        <dbReference type="PIRSR" id="PIRSR038186-2"/>
    </source>
</evidence>
<feature type="binding site" evidence="20">
    <location>
        <position position="295"/>
    </location>
    <ligand>
        <name>1D-myo-inositol 1,3,4-trisphosphate</name>
        <dbReference type="ChEBI" id="CHEBI:58414"/>
    </ligand>
</feature>
<keyword evidence="10 20" id="KW-0067">ATP-binding</keyword>
<comment type="catalytic activity">
    <reaction evidence="17">
        <text>1D-myo-inositol 1,3,4-trisphosphate + ATP = 1D-myo-inositol 1,3,4,6-tetrakisphosphate + ADP + H(+)</text>
        <dbReference type="Rhea" id="RHEA:20940"/>
        <dbReference type="ChEBI" id="CHEBI:15378"/>
        <dbReference type="ChEBI" id="CHEBI:30616"/>
        <dbReference type="ChEBI" id="CHEBI:57660"/>
        <dbReference type="ChEBI" id="CHEBI:58414"/>
        <dbReference type="ChEBI" id="CHEBI:456216"/>
        <dbReference type="EC" id="2.7.1.159"/>
    </reaction>
    <physiologicalReaction direction="left-to-right" evidence="17">
        <dbReference type="Rhea" id="RHEA:20941"/>
    </physiologicalReaction>
    <physiologicalReaction direction="right-to-left" evidence="17">
        <dbReference type="Rhea" id="RHEA:20942"/>
    </physiologicalReaction>
</comment>
<evidence type="ECO:0000256" key="2">
    <source>
        <dbReference type="ARBA" id="ARBA00011245"/>
    </source>
</evidence>
<dbReference type="SUPFAM" id="SSF56059">
    <property type="entry name" value="Glutathione synthetase ATP-binding domain-like"/>
    <property type="match status" value="1"/>
</dbReference>
<dbReference type="PANTHER" id="PTHR14217">
    <property type="entry name" value="INOSITOL-TETRAKISPHOSPHATE 1-KINASE"/>
    <property type="match status" value="1"/>
</dbReference>
<evidence type="ECO:0000256" key="17">
    <source>
        <dbReference type="ARBA" id="ARBA00033674"/>
    </source>
</evidence>
<feature type="binding site" evidence="21">
    <location>
        <position position="295"/>
    </location>
    <ligand>
        <name>Mg(2+)</name>
        <dbReference type="ChEBI" id="CHEBI:18420"/>
        <label>2</label>
    </ligand>
</feature>
<evidence type="ECO:0000259" key="22">
    <source>
        <dbReference type="PROSITE" id="PS50975"/>
    </source>
</evidence>
<organism evidence="23 24">
    <name type="scientific">Dufourea novaeangliae</name>
    <name type="common">Sweat bee</name>
    <dbReference type="NCBI Taxonomy" id="178035"/>
    <lineage>
        <taxon>Eukaryota</taxon>
        <taxon>Metazoa</taxon>
        <taxon>Ecdysozoa</taxon>
        <taxon>Arthropoda</taxon>
        <taxon>Hexapoda</taxon>
        <taxon>Insecta</taxon>
        <taxon>Pterygota</taxon>
        <taxon>Neoptera</taxon>
        <taxon>Endopterygota</taxon>
        <taxon>Hymenoptera</taxon>
        <taxon>Apocrita</taxon>
        <taxon>Aculeata</taxon>
        <taxon>Apoidea</taxon>
        <taxon>Anthophila</taxon>
        <taxon>Halictidae</taxon>
        <taxon>Rophitinae</taxon>
        <taxon>Dufourea</taxon>
    </lineage>
</organism>
<gene>
    <name evidence="23" type="ORF">WN55_02543</name>
</gene>
<dbReference type="GO" id="GO:0032957">
    <property type="term" value="P:inositol trisphosphate metabolic process"/>
    <property type="evidence" value="ECO:0007669"/>
    <property type="project" value="InterPro"/>
</dbReference>
<dbReference type="Pfam" id="PF05770">
    <property type="entry name" value="Ins134_P3_kin"/>
    <property type="match status" value="1"/>
</dbReference>
<comment type="catalytic activity">
    <reaction evidence="15">
        <text>1D-myo-inositol 3,4,6-trisphosphate + ATP = 1D-myo-inositol 1,3,4,6-tetrakisphosphate + ADP + H(+)</text>
        <dbReference type="Rhea" id="RHEA:70287"/>
        <dbReference type="ChEBI" id="CHEBI:15378"/>
        <dbReference type="ChEBI" id="CHEBI:30616"/>
        <dbReference type="ChEBI" id="CHEBI:57660"/>
        <dbReference type="ChEBI" id="CHEBI:189099"/>
        <dbReference type="ChEBI" id="CHEBI:456216"/>
    </reaction>
    <physiologicalReaction direction="left-to-right" evidence="15">
        <dbReference type="Rhea" id="RHEA:70288"/>
    </physiologicalReaction>
    <physiologicalReaction direction="right-to-left" evidence="15">
        <dbReference type="Rhea" id="RHEA:70289"/>
    </physiologicalReaction>
</comment>
<evidence type="ECO:0000313" key="24">
    <source>
        <dbReference type="Proteomes" id="UP000076502"/>
    </source>
</evidence>
<evidence type="ECO:0000256" key="9">
    <source>
        <dbReference type="ARBA" id="ARBA00022777"/>
    </source>
</evidence>
<evidence type="ECO:0000256" key="6">
    <source>
        <dbReference type="ARBA" id="ARBA00022679"/>
    </source>
</evidence>
<keyword evidence="12" id="KW-0413">Isomerase</keyword>